<dbReference type="OrthoDB" id="1669037at2"/>
<dbReference type="AlphaFoldDB" id="A0A2Z6E7E8"/>
<dbReference type="InterPro" id="IPR013974">
    <property type="entry name" value="SAF"/>
</dbReference>
<dbReference type="GO" id="GO:0042597">
    <property type="term" value="C:periplasmic space"/>
    <property type="evidence" value="ECO:0007669"/>
    <property type="project" value="UniProtKB-SubCell"/>
</dbReference>
<feature type="signal peptide" evidence="7">
    <location>
        <begin position="1"/>
        <end position="20"/>
    </location>
</feature>
<organism evidence="9 10">
    <name type="scientific">Aerosticca soli</name>
    <dbReference type="NCBI Taxonomy" id="2010829"/>
    <lineage>
        <taxon>Bacteria</taxon>
        <taxon>Pseudomonadati</taxon>
        <taxon>Pseudomonadota</taxon>
        <taxon>Gammaproteobacteria</taxon>
        <taxon>Lysobacterales</taxon>
        <taxon>Rhodanobacteraceae</taxon>
        <taxon>Aerosticca</taxon>
    </lineage>
</organism>
<accession>A0A2Z6E7E8</accession>
<keyword evidence="9" id="KW-0966">Cell projection</keyword>
<evidence type="ECO:0000256" key="7">
    <source>
        <dbReference type="RuleBase" id="RU362063"/>
    </source>
</evidence>
<dbReference type="Pfam" id="PF13144">
    <property type="entry name" value="ChapFlgA"/>
    <property type="match status" value="1"/>
</dbReference>
<evidence type="ECO:0000256" key="6">
    <source>
        <dbReference type="ARBA" id="ARBA00025643"/>
    </source>
</evidence>
<dbReference type="Gene3D" id="2.30.30.760">
    <property type="match status" value="1"/>
</dbReference>
<dbReference type="RefSeq" id="WP_126539483.1">
    <property type="nucleotide sequence ID" value="NZ_AP018560.1"/>
</dbReference>
<sequence length="228" mass="23957">MRHLRLVPLLALLAALPARADTLQQARGLAADWLRQRFAQADGRVETTPLPLDPRRQPADCAVPLVAGLPGEARPAPRMSVVVRCPAPGGWELRVPVALKLYRPVLVANHTLARGDGVGAGDVHSELRDVTRLGYGWLESPEQLAGRSLARPLAAGAVLTPAALGGRQMVRAGDHIEVLAEEGGIAVRARGVALGSGDSGARLRVRNDTSGRIIDAEVRGPGLAVALP</sequence>
<protein>
    <recommendedName>
        <fullName evidence="3 7">Flagella basal body P-ring formation protein FlgA</fullName>
    </recommendedName>
</protein>
<evidence type="ECO:0000256" key="1">
    <source>
        <dbReference type="ARBA" id="ARBA00004418"/>
    </source>
</evidence>
<proteinExistence type="inferred from homology"/>
<comment type="function">
    <text evidence="6 7">Involved in the assembly process of the P-ring formation. It may associate with FlgF on the rod constituting a structure essential for the P-ring assembly or may act as a modulator protein for the P-ring assembly.</text>
</comment>
<keyword evidence="7" id="KW-1005">Bacterial flagellum biogenesis</keyword>
<keyword evidence="9" id="KW-0969">Cilium</keyword>
<dbReference type="EMBL" id="AP018560">
    <property type="protein sequence ID" value="BBD81033.1"/>
    <property type="molecule type" value="Genomic_DNA"/>
</dbReference>
<dbReference type="CDD" id="cd11614">
    <property type="entry name" value="SAF_CpaB_FlgA_like"/>
    <property type="match status" value="1"/>
</dbReference>
<evidence type="ECO:0000313" key="10">
    <source>
        <dbReference type="Proteomes" id="UP000270530"/>
    </source>
</evidence>
<dbReference type="InterPro" id="IPR017585">
    <property type="entry name" value="SAF_FlgA"/>
</dbReference>
<evidence type="ECO:0000256" key="3">
    <source>
        <dbReference type="ARBA" id="ARBA00014754"/>
    </source>
</evidence>
<evidence type="ECO:0000313" key="9">
    <source>
        <dbReference type="EMBL" id="BBD81033.1"/>
    </source>
</evidence>
<dbReference type="NCBIfam" id="TIGR03170">
    <property type="entry name" value="flgA_cterm"/>
    <property type="match status" value="1"/>
</dbReference>
<name>A0A2Z6E7E8_9GAMM</name>
<evidence type="ECO:0000256" key="5">
    <source>
        <dbReference type="ARBA" id="ARBA00022764"/>
    </source>
</evidence>
<keyword evidence="9" id="KW-0282">Flagellum</keyword>
<feature type="chain" id="PRO_5016194244" description="Flagella basal body P-ring formation protein FlgA" evidence="7">
    <location>
        <begin position="21"/>
        <end position="228"/>
    </location>
</feature>
<dbReference type="PANTHER" id="PTHR36307:SF1">
    <property type="entry name" value="FLAGELLA BASAL BODY P-RING FORMATION PROTEIN FLGA"/>
    <property type="match status" value="1"/>
</dbReference>
<reference evidence="10" key="1">
    <citation type="submission" date="2018-04" db="EMBL/GenBank/DDBJ databases">
        <authorList>
            <person name="Watanabe M."/>
            <person name="Kojima H."/>
        </authorList>
    </citation>
    <scope>NUCLEOTIDE SEQUENCE [LARGE SCALE GENOMIC DNA]</scope>
    <source>
        <strain evidence="10">Dysh456</strain>
    </source>
</reference>
<evidence type="ECO:0000259" key="8">
    <source>
        <dbReference type="SMART" id="SM00858"/>
    </source>
</evidence>
<reference evidence="10" key="2">
    <citation type="submission" date="2018-06" db="EMBL/GenBank/DDBJ databases">
        <title>Genome sequence of Rhodanobacteraceae bacterium strain Dysh456.</title>
        <authorList>
            <person name="Fukui M."/>
        </authorList>
    </citation>
    <scope>NUCLEOTIDE SEQUENCE [LARGE SCALE GENOMIC DNA]</scope>
    <source>
        <strain evidence="10">Dysh456</strain>
    </source>
</reference>
<feature type="domain" description="SAF" evidence="8">
    <location>
        <begin position="103"/>
        <end position="165"/>
    </location>
</feature>
<dbReference type="Pfam" id="PF17656">
    <property type="entry name" value="ChapFlgA_N"/>
    <property type="match status" value="1"/>
</dbReference>
<evidence type="ECO:0000256" key="2">
    <source>
        <dbReference type="ARBA" id="ARBA00010474"/>
    </source>
</evidence>
<dbReference type="SMART" id="SM00858">
    <property type="entry name" value="SAF"/>
    <property type="match status" value="1"/>
</dbReference>
<dbReference type="GO" id="GO:0044780">
    <property type="term" value="P:bacterial-type flagellum assembly"/>
    <property type="evidence" value="ECO:0007669"/>
    <property type="project" value="InterPro"/>
</dbReference>
<dbReference type="InterPro" id="IPR039246">
    <property type="entry name" value="Flagellar_FlgA"/>
</dbReference>
<keyword evidence="10" id="KW-1185">Reference proteome</keyword>
<comment type="subcellular location">
    <subcellularLocation>
        <location evidence="1 7">Periplasm</location>
    </subcellularLocation>
</comment>
<dbReference type="Gene3D" id="3.90.1210.10">
    <property type="entry name" value="Antifreeze-like/N-acetylneuraminic acid synthase C-terminal domain"/>
    <property type="match status" value="1"/>
</dbReference>
<dbReference type="PANTHER" id="PTHR36307">
    <property type="entry name" value="FLAGELLA BASAL BODY P-RING FORMATION PROTEIN FLGA"/>
    <property type="match status" value="1"/>
</dbReference>
<comment type="similarity">
    <text evidence="2 7">Belongs to the FlgA family.</text>
</comment>
<dbReference type="KEGG" id="rbd:ALSL_2408"/>
<dbReference type="InterPro" id="IPR041231">
    <property type="entry name" value="FlgA_N"/>
</dbReference>
<keyword evidence="4 7" id="KW-0732">Signal</keyword>
<gene>
    <name evidence="9" type="ORF">ALSL_2408</name>
</gene>
<evidence type="ECO:0000256" key="4">
    <source>
        <dbReference type="ARBA" id="ARBA00022729"/>
    </source>
</evidence>
<dbReference type="Proteomes" id="UP000270530">
    <property type="component" value="Chromosome"/>
</dbReference>
<keyword evidence="5 7" id="KW-0574">Periplasm</keyword>